<geneLocation type="plasmid" evidence="2">
    <name>pAWOD_2</name>
</geneLocation>
<feature type="domain" description="ParB/Spo0J HTH" evidence="1">
    <location>
        <begin position="139"/>
        <end position="212"/>
    </location>
</feature>
<reference evidence="2" key="1">
    <citation type="submission" date="2019-09" db="EMBL/GenBank/DDBJ databases">
        <authorList>
            <person name="Hjerde E."/>
        </authorList>
    </citation>
    <scope>NUCLEOTIDE SEQUENCE [LARGE SCALE GENOMIC DNA]</scope>
    <source>
        <strain evidence="2">06/09/160</strain>
        <plasmid evidence="2">pAWOD_2</plasmid>
    </source>
</reference>
<name>A0A5Q4ZYV4_9GAMM</name>
<dbReference type="AlphaFoldDB" id="A0A5Q4ZYV4"/>
<dbReference type="Gene3D" id="1.10.10.2830">
    <property type="match status" value="1"/>
</dbReference>
<dbReference type="SUPFAM" id="SSF109709">
    <property type="entry name" value="KorB DNA-binding domain-like"/>
    <property type="match status" value="1"/>
</dbReference>
<accession>A0A5Q4ZYV4</accession>
<protein>
    <recommendedName>
        <fullName evidence="1">ParB/Spo0J HTH domain-containing protein</fullName>
    </recommendedName>
</protein>
<dbReference type="InterPro" id="IPR041468">
    <property type="entry name" value="HTH_ParB/Spo0J"/>
</dbReference>
<proteinExistence type="predicted"/>
<evidence type="ECO:0000313" key="2">
    <source>
        <dbReference type="EMBL" id="VVV07035.1"/>
    </source>
</evidence>
<organism evidence="2">
    <name type="scientific">Aliivibrio wodanis</name>
    <dbReference type="NCBI Taxonomy" id="80852"/>
    <lineage>
        <taxon>Bacteria</taxon>
        <taxon>Pseudomonadati</taxon>
        <taxon>Pseudomonadota</taxon>
        <taxon>Gammaproteobacteria</taxon>
        <taxon>Vibrionales</taxon>
        <taxon>Vibrionaceae</taxon>
        <taxon>Aliivibrio</taxon>
    </lineage>
</organism>
<gene>
    <name evidence="2" type="ORF">AW0309160_04529</name>
</gene>
<evidence type="ECO:0000259" key="1">
    <source>
        <dbReference type="Pfam" id="PF17762"/>
    </source>
</evidence>
<sequence length="329" mass="36137">MTTTFQALNKGNVKAHTKAIKDQGISCSRPDGLRVSLDALYIRPEWNIRNIDANHVKQLKTAFSNGTAPAPFKVQPCLVNNEERFAVLGGHHTYVAITELISEGNVFTENSLFDADAVFPKNEAEAIMMAFNHNQGKAMTVIQNARVFKRAENEGMTLLEISNITGHSKSVICNSVKLLEGDDELIQLVEDNKISATRARNFINKHGSTKATQYALADIGLRTQPVSQEPVNTEAVDSDNNQPTRLAAKVHAPEGVTRARGGLREKNLAKGKIDEMESLIKYMSTRIDADGNIHLPEAMINKVKSLADAVEKKDEHNARALEAQNALAE</sequence>
<dbReference type="EMBL" id="LR721753">
    <property type="protein sequence ID" value="VVV07035.1"/>
    <property type="molecule type" value="Genomic_DNA"/>
</dbReference>
<keyword evidence="2" id="KW-0614">Plasmid</keyword>
<dbReference type="RefSeq" id="WP_192957917.1">
    <property type="nucleotide sequence ID" value="NZ_LR721753.1"/>
</dbReference>
<dbReference type="Pfam" id="PF17762">
    <property type="entry name" value="HTH_ParB"/>
    <property type="match status" value="1"/>
</dbReference>